<evidence type="ECO:0000313" key="6">
    <source>
        <dbReference type="Proteomes" id="UP000035100"/>
    </source>
</evidence>
<dbReference type="InterPro" id="IPR006059">
    <property type="entry name" value="SBP"/>
</dbReference>
<dbReference type="EMBL" id="AONG01000008">
    <property type="protein sequence ID" value="KIQ69846.1"/>
    <property type="molecule type" value="Genomic_DNA"/>
</dbReference>
<dbReference type="GO" id="GO:0055052">
    <property type="term" value="C:ATP-binding cassette (ABC) transporter complex, substrate-binding subunit-containing"/>
    <property type="evidence" value="ECO:0007669"/>
    <property type="project" value="TreeGrafter"/>
</dbReference>
<dbReference type="AlphaFoldDB" id="A0A0D0PEL7"/>
<dbReference type="PANTHER" id="PTHR30061">
    <property type="entry name" value="MALTOSE-BINDING PERIPLASMIC PROTEIN"/>
    <property type="match status" value="1"/>
</dbReference>
<dbReference type="Pfam" id="PF01547">
    <property type="entry name" value="SBP_bac_1"/>
    <property type="match status" value="1"/>
</dbReference>
<gene>
    <name evidence="5" type="ORF">Wenmar_01416</name>
</gene>
<dbReference type="GO" id="GO:0015768">
    <property type="term" value="P:maltose transport"/>
    <property type="evidence" value="ECO:0007669"/>
    <property type="project" value="TreeGrafter"/>
</dbReference>
<reference evidence="5 6" key="1">
    <citation type="submission" date="2013-01" db="EMBL/GenBank/DDBJ databases">
        <authorList>
            <person name="Fiebig A."/>
            <person name="Goeker M."/>
            <person name="Klenk H.-P.P."/>
        </authorList>
    </citation>
    <scope>NUCLEOTIDE SEQUENCE [LARGE SCALE GENOMIC DNA]</scope>
    <source>
        <strain evidence="5 6">DSM 24838</strain>
    </source>
</reference>
<name>A0A0D0PEL7_9RHOB</name>
<evidence type="ECO:0000256" key="3">
    <source>
        <dbReference type="ARBA" id="ARBA00022729"/>
    </source>
</evidence>
<dbReference type="Gene3D" id="3.40.190.10">
    <property type="entry name" value="Periplasmic binding protein-like II"/>
    <property type="match status" value="1"/>
</dbReference>
<feature type="chain" id="PRO_5002229527" evidence="4">
    <location>
        <begin position="22"/>
        <end position="405"/>
    </location>
</feature>
<dbReference type="RefSeq" id="WP_018301223.1">
    <property type="nucleotide sequence ID" value="NZ_KB902276.1"/>
</dbReference>
<dbReference type="STRING" id="1123501.Wenmar_01416"/>
<evidence type="ECO:0000256" key="2">
    <source>
        <dbReference type="ARBA" id="ARBA00022448"/>
    </source>
</evidence>
<dbReference type="eggNOG" id="COG1653">
    <property type="taxonomic scope" value="Bacteria"/>
</dbReference>
<dbReference type="SUPFAM" id="SSF53850">
    <property type="entry name" value="Periplasmic binding protein-like II"/>
    <property type="match status" value="1"/>
</dbReference>
<dbReference type="GO" id="GO:1901982">
    <property type="term" value="F:maltose binding"/>
    <property type="evidence" value="ECO:0007669"/>
    <property type="project" value="TreeGrafter"/>
</dbReference>
<sequence>MKLTHLMIASTALAGSATLAAAQETIDIINCGAGDDAAAEVQQADIEEWMAANEGYEVTVEYVPWGQCQERAITLAAAGDPAAISYMGSRVLKQLAGSGLIRPFDLTEEEANSYESSVLSTVQFDGQVWGLPRAFSTKALYWNKGLFEEAGLDMPDGPQSWDDVMTAAQAITENTDAAGIGIPAAEFDNTMHEFLNWLYANGGEVIDADGNVVFDSPNNIETLQFMADLAPYMEEGPLAYDRAELEPLFREGQIAMYTNGGWGRAVTGDVDYGIAPIPGGPSGDGPSTLLITDSLVVFEGSGVEEAAMDLVKFLTDTERQAEFDEGGGWTPIRATARSDELMANDPSWTVFIEAVPTGGPEPSVVDYVAMQDVMNAAIQDVITGDATPEEAAAEAQAELEELAAE</sequence>
<comment type="caution">
    <text evidence="5">The sequence shown here is derived from an EMBL/GenBank/DDBJ whole genome shotgun (WGS) entry which is preliminary data.</text>
</comment>
<protein>
    <submittedName>
        <fullName evidence="5">Carbohydrate ABC transporter substrate-binding protein, CUT1 family</fullName>
    </submittedName>
</protein>
<comment type="similarity">
    <text evidence="1">Belongs to the bacterial solute-binding protein 1 family.</text>
</comment>
<evidence type="ECO:0000256" key="1">
    <source>
        <dbReference type="ARBA" id="ARBA00008520"/>
    </source>
</evidence>
<dbReference type="PATRIC" id="fig|1123501.6.peg.1502"/>
<accession>A0A0D0PEL7</accession>
<keyword evidence="2" id="KW-0813">Transport</keyword>
<organism evidence="5 6">
    <name type="scientific">Wenxinia marina DSM 24838</name>
    <dbReference type="NCBI Taxonomy" id="1123501"/>
    <lineage>
        <taxon>Bacteria</taxon>
        <taxon>Pseudomonadati</taxon>
        <taxon>Pseudomonadota</taxon>
        <taxon>Alphaproteobacteria</taxon>
        <taxon>Rhodobacterales</taxon>
        <taxon>Roseobacteraceae</taxon>
        <taxon>Wenxinia</taxon>
    </lineage>
</organism>
<dbReference type="GO" id="GO:0042956">
    <property type="term" value="P:maltodextrin transmembrane transport"/>
    <property type="evidence" value="ECO:0007669"/>
    <property type="project" value="TreeGrafter"/>
</dbReference>
<keyword evidence="3 4" id="KW-0732">Signal</keyword>
<proteinExistence type="inferred from homology"/>
<feature type="signal peptide" evidence="4">
    <location>
        <begin position="1"/>
        <end position="21"/>
    </location>
</feature>
<dbReference type="Proteomes" id="UP000035100">
    <property type="component" value="Unassembled WGS sequence"/>
</dbReference>
<dbReference type="PANTHER" id="PTHR30061:SF50">
    <property type="entry name" value="MALTOSE_MALTODEXTRIN-BINDING PERIPLASMIC PROTEIN"/>
    <property type="match status" value="1"/>
</dbReference>
<evidence type="ECO:0000256" key="4">
    <source>
        <dbReference type="SAM" id="SignalP"/>
    </source>
</evidence>
<evidence type="ECO:0000313" key="5">
    <source>
        <dbReference type="EMBL" id="KIQ69846.1"/>
    </source>
</evidence>
<keyword evidence="6" id="KW-1185">Reference proteome</keyword>